<sequence>MKNNSTKYTSTMTTPTRVAIAVTIISTTTITTP</sequence>
<keyword evidence="2" id="KW-1185">Reference proteome</keyword>
<dbReference type="EMBL" id="JACHLD010000005">
    <property type="protein sequence ID" value="MBB4803347.1"/>
    <property type="molecule type" value="Genomic_DNA"/>
</dbReference>
<accession>A0A7W7IZE6</accession>
<gene>
    <name evidence="1" type="ORF">HNP37_003422</name>
</gene>
<proteinExistence type="predicted"/>
<dbReference type="Proteomes" id="UP000561681">
    <property type="component" value="Unassembled WGS sequence"/>
</dbReference>
<evidence type="ECO:0000313" key="1">
    <source>
        <dbReference type="EMBL" id="MBB4803347.1"/>
    </source>
</evidence>
<evidence type="ECO:0000313" key="2">
    <source>
        <dbReference type="Proteomes" id="UP000561681"/>
    </source>
</evidence>
<protein>
    <submittedName>
        <fullName evidence="1">Uncharacterized protein</fullName>
    </submittedName>
</protein>
<organism evidence="1 2">
    <name type="scientific">Flavobacterium nitrogenifigens</name>
    <dbReference type="NCBI Taxonomy" id="1617283"/>
    <lineage>
        <taxon>Bacteria</taxon>
        <taxon>Pseudomonadati</taxon>
        <taxon>Bacteroidota</taxon>
        <taxon>Flavobacteriia</taxon>
        <taxon>Flavobacteriales</taxon>
        <taxon>Flavobacteriaceae</taxon>
        <taxon>Flavobacterium</taxon>
    </lineage>
</organism>
<comment type="caution">
    <text evidence="1">The sequence shown here is derived from an EMBL/GenBank/DDBJ whole genome shotgun (WGS) entry which is preliminary data.</text>
</comment>
<name>A0A7W7IZE6_9FLAO</name>
<dbReference type="AlphaFoldDB" id="A0A7W7IZE6"/>
<reference evidence="1 2" key="1">
    <citation type="submission" date="2020-08" db="EMBL/GenBank/DDBJ databases">
        <title>Functional genomics of gut bacteria from endangered species of beetles.</title>
        <authorList>
            <person name="Carlos-Shanley C."/>
        </authorList>
    </citation>
    <scope>NUCLEOTIDE SEQUENCE [LARGE SCALE GENOMIC DNA]</scope>
    <source>
        <strain evidence="1 2">S00142</strain>
    </source>
</reference>